<protein>
    <submittedName>
        <fullName evidence="1">Pyrophosphate--fructose 6-phosphate1-phosphotransferase subunit alpha 1</fullName>
    </submittedName>
</protein>
<accession>A0A5A7QIM4</accession>
<dbReference type="Proteomes" id="UP000325081">
    <property type="component" value="Unassembled WGS sequence"/>
</dbReference>
<dbReference type="AlphaFoldDB" id="A0A5A7QIM4"/>
<reference evidence="2" key="1">
    <citation type="journal article" date="2019" name="Curr. Biol.">
        <title>Genome Sequence of Striga asiatica Provides Insight into the Evolution of Plant Parasitism.</title>
        <authorList>
            <person name="Yoshida S."/>
            <person name="Kim S."/>
            <person name="Wafula E.K."/>
            <person name="Tanskanen J."/>
            <person name="Kim Y.M."/>
            <person name="Honaas L."/>
            <person name="Yang Z."/>
            <person name="Spallek T."/>
            <person name="Conn C.E."/>
            <person name="Ichihashi Y."/>
            <person name="Cheong K."/>
            <person name="Cui S."/>
            <person name="Der J.P."/>
            <person name="Gundlach H."/>
            <person name="Jiao Y."/>
            <person name="Hori C."/>
            <person name="Ishida J.K."/>
            <person name="Kasahara H."/>
            <person name="Kiba T."/>
            <person name="Kim M.S."/>
            <person name="Koo N."/>
            <person name="Laohavisit A."/>
            <person name="Lee Y.H."/>
            <person name="Lumba S."/>
            <person name="McCourt P."/>
            <person name="Mortimer J.C."/>
            <person name="Mutuku J.M."/>
            <person name="Nomura T."/>
            <person name="Sasaki-Sekimoto Y."/>
            <person name="Seto Y."/>
            <person name="Wang Y."/>
            <person name="Wakatake T."/>
            <person name="Sakakibara H."/>
            <person name="Demura T."/>
            <person name="Yamaguchi S."/>
            <person name="Yoneyama K."/>
            <person name="Manabe R.I."/>
            <person name="Nelson D.C."/>
            <person name="Schulman A.H."/>
            <person name="Timko M.P."/>
            <person name="dePamphilis C.W."/>
            <person name="Choi D."/>
            <person name="Shirasu K."/>
        </authorList>
    </citation>
    <scope>NUCLEOTIDE SEQUENCE [LARGE SCALE GENOMIC DNA]</scope>
    <source>
        <strain evidence="2">cv. UVA1</strain>
    </source>
</reference>
<gene>
    <name evidence="1" type="ORF">STAS_22075</name>
</gene>
<organism evidence="1 2">
    <name type="scientific">Striga asiatica</name>
    <name type="common">Asiatic witchweed</name>
    <name type="synonym">Buchnera asiatica</name>
    <dbReference type="NCBI Taxonomy" id="4170"/>
    <lineage>
        <taxon>Eukaryota</taxon>
        <taxon>Viridiplantae</taxon>
        <taxon>Streptophyta</taxon>
        <taxon>Embryophyta</taxon>
        <taxon>Tracheophyta</taxon>
        <taxon>Spermatophyta</taxon>
        <taxon>Magnoliopsida</taxon>
        <taxon>eudicotyledons</taxon>
        <taxon>Gunneridae</taxon>
        <taxon>Pentapetalae</taxon>
        <taxon>asterids</taxon>
        <taxon>lamiids</taxon>
        <taxon>Lamiales</taxon>
        <taxon>Orobanchaceae</taxon>
        <taxon>Buchnereae</taxon>
        <taxon>Striga</taxon>
    </lineage>
</organism>
<keyword evidence="2" id="KW-1185">Reference proteome</keyword>
<sequence length="143" mass="16073">MRLKFNRMSQRKMISWSDGKCQAAQTQDAAAQDKSCIRSVLQIADKNCMDANHSFTTEYSELVSSCSGGIICAEDDEKPCFSFYNQGYVEKIKEFEFYVDMVKKIARPGCEAQVLDVALAQMLILFETLTLVSSCKPNIRASL</sequence>
<dbReference type="GO" id="GO:0016740">
    <property type="term" value="F:transferase activity"/>
    <property type="evidence" value="ECO:0007669"/>
    <property type="project" value="UniProtKB-KW"/>
</dbReference>
<name>A0A5A7QIM4_STRAF</name>
<proteinExistence type="predicted"/>
<dbReference type="OrthoDB" id="910197at2759"/>
<keyword evidence="1" id="KW-0808">Transferase</keyword>
<evidence type="ECO:0000313" key="1">
    <source>
        <dbReference type="EMBL" id="GER45153.1"/>
    </source>
</evidence>
<evidence type="ECO:0000313" key="2">
    <source>
        <dbReference type="Proteomes" id="UP000325081"/>
    </source>
</evidence>
<comment type="caution">
    <text evidence="1">The sequence shown here is derived from an EMBL/GenBank/DDBJ whole genome shotgun (WGS) entry which is preliminary data.</text>
</comment>
<dbReference type="EMBL" id="BKCP01007181">
    <property type="protein sequence ID" value="GER45153.1"/>
    <property type="molecule type" value="Genomic_DNA"/>
</dbReference>